<organism evidence="3 4">
    <name type="scientific">Ilex paraguariensis</name>
    <name type="common">yerba mate</name>
    <dbReference type="NCBI Taxonomy" id="185542"/>
    <lineage>
        <taxon>Eukaryota</taxon>
        <taxon>Viridiplantae</taxon>
        <taxon>Streptophyta</taxon>
        <taxon>Embryophyta</taxon>
        <taxon>Tracheophyta</taxon>
        <taxon>Spermatophyta</taxon>
        <taxon>Magnoliopsida</taxon>
        <taxon>eudicotyledons</taxon>
        <taxon>Gunneridae</taxon>
        <taxon>Pentapetalae</taxon>
        <taxon>asterids</taxon>
        <taxon>campanulids</taxon>
        <taxon>Aquifoliales</taxon>
        <taxon>Aquifoliaceae</taxon>
        <taxon>Ilex</taxon>
    </lineage>
</organism>
<accession>A0ABC8QZ32</accession>
<gene>
    <name evidence="3" type="ORF">ILEXP_LOCUS3913</name>
</gene>
<evidence type="ECO:0000313" key="3">
    <source>
        <dbReference type="EMBL" id="CAK9136907.1"/>
    </source>
</evidence>
<feature type="compositionally biased region" description="Polar residues" evidence="1">
    <location>
        <begin position="94"/>
        <end position="104"/>
    </location>
</feature>
<feature type="domain" description="DEK-C" evidence="2">
    <location>
        <begin position="4"/>
        <end position="61"/>
    </location>
</feature>
<comment type="caution">
    <text evidence="3">The sequence shown here is derived from an EMBL/GenBank/DDBJ whole genome shotgun (WGS) entry which is preliminary data.</text>
</comment>
<feature type="compositionally biased region" description="Low complexity" evidence="1">
    <location>
        <begin position="79"/>
        <end position="90"/>
    </location>
</feature>
<sequence>MEPDAQRRKIEETVLEILKNADLETTTEYNVRTTAARRLCVDLSDLDHKLLVRRVVESFLLSTTSTSEDGDKVREETNEVVVQEEQQPQEEQTRSTSVGDSKEGLNNNARVICKLKKVGSLGYLVGTHQCYS</sequence>
<dbReference type="PROSITE" id="PS51998">
    <property type="entry name" value="DEK_C"/>
    <property type="match status" value="1"/>
</dbReference>
<name>A0ABC8QZ32_9AQUA</name>
<dbReference type="InterPro" id="IPR014876">
    <property type="entry name" value="DEK_C"/>
</dbReference>
<proteinExistence type="predicted"/>
<dbReference type="SUPFAM" id="SSF109715">
    <property type="entry name" value="DEK C-terminal domain"/>
    <property type="match status" value="1"/>
</dbReference>
<evidence type="ECO:0000256" key="1">
    <source>
        <dbReference type="SAM" id="MobiDB-lite"/>
    </source>
</evidence>
<dbReference type="Pfam" id="PF08766">
    <property type="entry name" value="DEK_C"/>
    <property type="match status" value="1"/>
</dbReference>
<reference evidence="3 4" key="1">
    <citation type="submission" date="2024-02" db="EMBL/GenBank/DDBJ databases">
        <authorList>
            <person name="Vignale AGUSTIN F."/>
            <person name="Sosa J E."/>
            <person name="Modenutti C."/>
        </authorList>
    </citation>
    <scope>NUCLEOTIDE SEQUENCE [LARGE SCALE GENOMIC DNA]</scope>
</reference>
<protein>
    <recommendedName>
        <fullName evidence="2">DEK-C domain-containing protein</fullName>
    </recommendedName>
</protein>
<dbReference type="EMBL" id="CAUOFW020000786">
    <property type="protein sequence ID" value="CAK9136907.1"/>
    <property type="molecule type" value="Genomic_DNA"/>
</dbReference>
<evidence type="ECO:0000259" key="2">
    <source>
        <dbReference type="PROSITE" id="PS51998"/>
    </source>
</evidence>
<dbReference type="AlphaFoldDB" id="A0ABC8QZ32"/>
<feature type="region of interest" description="Disordered" evidence="1">
    <location>
        <begin position="64"/>
        <end position="104"/>
    </location>
</feature>
<keyword evidence="4" id="KW-1185">Reference proteome</keyword>
<dbReference type="Proteomes" id="UP001642360">
    <property type="component" value="Unassembled WGS sequence"/>
</dbReference>
<evidence type="ECO:0000313" key="4">
    <source>
        <dbReference type="Proteomes" id="UP001642360"/>
    </source>
</evidence>